<reference evidence="1" key="2">
    <citation type="submission" date="2012-06" db="EMBL/GenBank/DDBJ databases">
        <authorList>
            <person name="Yu Y."/>
            <person name="Currie J."/>
            <person name="Lomeli R."/>
            <person name="Angelova A."/>
            <person name="Collura K."/>
            <person name="Wissotski M."/>
            <person name="Campos D."/>
            <person name="Kudrna D."/>
            <person name="Golser W."/>
            <person name="Ashely E."/>
            <person name="Descour A."/>
            <person name="Fernandes J."/>
            <person name="Soderlund C."/>
            <person name="Walbot V."/>
        </authorList>
    </citation>
    <scope>NUCLEOTIDE SEQUENCE</scope>
    <source>
        <strain evidence="1">B73</strain>
    </source>
</reference>
<dbReference type="EMBL" id="BT083550">
    <property type="protein sequence ID" value="ACR33903.1"/>
    <property type="molecule type" value="mRNA"/>
</dbReference>
<accession>C4IYA3</accession>
<name>C4IYA3_MAIZE</name>
<organism evidence="1">
    <name type="scientific">Zea mays</name>
    <name type="common">Maize</name>
    <dbReference type="NCBI Taxonomy" id="4577"/>
    <lineage>
        <taxon>Eukaryota</taxon>
        <taxon>Viridiplantae</taxon>
        <taxon>Streptophyta</taxon>
        <taxon>Embryophyta</taxon>
        <taxon>Tracheophyta</taxon>
        <taxon>Spermatophyta</taxon>
        <taxon>Magnoliopsida</taxon>
        <taxon>Liliopsida</taxon>
        <taxon>Poales</taxon>
        <taxon>Poaceae</taxon>
        <taxon>PACMAD clade</taxon>
        <taxon>Panicoideae</taxon>
        <taxon>Andropogonodae</taxon>
        <taxon>Andropogoneae</taxon>
        <taxon>Tripsacinae</taxon>
        <taxon>Zea</taxon>
    </lineage>
</organism>
<evidence type="ECO:0000313" key="1">
    <source>
        <dbReference type="EMBL" id="ACR33903.1"/>
    </source>
</evidence>
<proteinExistence type="evidence at transcript level"/>
<dbReference type="AlphaFoldDB" id="C4IYA3"/>
<protein>
    <submittedName>
        <fullName evidence="1">Uncharacterized protein</fullName>
    </submittedName>
</protein>
<sequence>MTSNSIRKLPIHYSASTQPPSLPLRLEQCEDVSLANRSLDVPHDETVLVIQELHSDLGNLTPGAGPSHHLHHNSKLHLGVHTALVESICQLSR</sequence>
<reference evidence="1" key="1">
    <citation type="journal article" date="2009" name="PLoS Genet.">
        <title>Sequencing, mapping, and analysis of 27,455 maize full-length cDNAs.</title>
        <authorList>
            <person name="Soderlund C."/>
            <person name="Descour A."/>
            <person name="Kudrna D."/>
            <person name="Bomhoff M."/>
            <person name="Boyd L."/>
            <person name="Currie J."/>
            <person name="Angelova A."/>
            <person name="Collura K."/>
            <person name="Wissotski M."/>
            <person name="Ashley E."/>
            <person name="Morrow D."/>
            <person name="Fernandes J."/>
            <person name="Walbot V."/>
            <person name="Yu Y."/>
        </authorList>
    </citation>
    <scope>NUCLEOTIDE SEQUENCE</scope>
    <source>
        <strain evidence="1">B73</strain>
    </source>
</reference>